<gene>
    <name evidence="1" type="ORF">B296_00037856</name>
</gene>
<dbReference type="Proteomes" id="UP000287651">
    <property type="component" value="Unassembled WGS sequence"/>
</dbReference>
<comment type="caution">
    <text evidence="1">The sequence shown here is derived from an EMBL/GenBank/DDBJ whole genome shotgun (WGS) entry which is preliminary data.</text>
</comment>
<dbReference type="AlphaFoldDB" id="A0A426XEW7"/>
<organism evidence="1 2">
    <name type="scientific">Ensete ventricosum</name>
    <name type="common">Abyssinian banana</name>
    <name type="synonym">Musa ensete</name>
    <dbReference type="NCBI Taxonomy" id="4639"/>
    <lineage>
        <taxon>Eukaryota</taxon>
        <taxon>Viridiplantae</taxon>
        <taxon>Streptophyta</taxon>
        <taxon>Embryophyta</taxon>
        <taxon>Tracheophyta</taxon>
        <taxon>Spermatophyta</taxon>
        <taxon>Magnoliopsida</taxon>
        <taxon>Liliopsida</taxon>
        <taxon>Zingiberales</taxon>
        <taxon>Musaceae</taxon>
        <taxon>Ensete</taxon>
    </lineage>
</organism>
<proteinExistence type="predicted"/>
<accession>A0A426XEW7</accession>
<name>A0A426XEW7_ENSVE</name>
<reference evidence="1 2" key="1">
    <citation type="journal article" date="2014" name="Agronomy (Basel)">
        <title>A Draft Genome Sequence for Ensete ventricosum, the Drought-Tolerant Tree Against Hunger.</title>
        <authorList>
            <person name="Harrison J."/>
            <person name="Moore K.A."/>
            <person name="Paszkiewicz K."/>
            <person name="Jones T."/>
            <person name="Grant M."/>
            <person name="Ambacheew D."/>
            <person name="Muzemil S."/>
            <person name="Studholme D.J."/>
        </authorList>
    </citation>
    <scope>NUCLEOTIDE SEQUENCE [LARGE SCALE GENOMIC DNA]</scope>
</reference>
<dbReference type="EMBL" id="AMZH03021627">
    <property type="protein sequence ID" value="RRT38028.1"/>
    <property type="molecule type" value="Genomic_DNA"/>
</dbReference>
<evidence type="ECO:0000313" key="2">
    <source>
        <dbReference type="Proteomes" id="UP000287651"/>
    </source>
</evidence>
<evidence type="ECO:0000313" key="1">
    <source>
        <dbReference type="EMBL" id="RRT38028.1"/>
    </source>
</evidence>
<protein>
    <submittedName>
        <fullName evidence="1">Uncharacterized protein</fullName>
    </submittedName>
</protein>
<sequence>MPNHPKNNIFSQIKQTYKIDLMKLLIKVTLSNYNHKEHDEAKEGARGGILSFPPRSSVAWTKRAWRLLVHSILGDLVLRFVGNLCVTLDLIRFRDASADPTPRGWWWDDNPPQAMSGASDMSSSGLHPAKAFGNFLPATVVLETCWPQKRTWCRCVL</sequence>